<dbReference type="Proteomes" id="UP001199525">
    <property type="component" value="Unassembled WGS sequence"/>
</dbReference>
<dbReference type="EMBL" id="JAIVFQ010000112">
    <property type="protein sequence ID" value="MCC5604174.1"/>
    <property type="molecule type" value="Genomic_DNA"/>
</dbReference>
<proteinExistence type="predicted"/>
<accession>A0ABS8IJX3</accession>
<evidence type="ECO:0000313" key="2">
    <source>
        <dbReference type="Proteomes" id="UP001199525"/>
    </source>
</evidence>
<evidence type="ECO:0000313" key="1">
    <source>
        <dbReference type="EMBL" id="MCC5604174.1"/>
    </source>
</evidence>
<comment type="caution">
    <text evidence="1">The sequence shown here is derived from an EMBL/GenBank/DDBJ whole genome shotgun (WGS) entry which is preliminary data.</text>
</comment>
<reference evidence="1 2" key="1">
    <citation type="journal article" date="2021" name="Microorganisms">
        <title>Genome Evolution of Filamentous Cyanobacterium Nostoc Species: From Facultative Symbiosis to Free Living.</title>
        <authorList>
            <person name="Huo D."/>
            <person name="Li H."/>
            <person name="Cai F."/>
            <person name="Guo X."/>
            <person name="Qiao Z."/>
            <person name="Wang W."/>
            <person name="Yu G."/>
            <person name="Li R."/>
        </authorList>
    </citation>
    <scope>NUCLEOTIDE SEQUENCE [LARGE SCALE GENOMIC DNA]</scope>
    <source>
        <strain evidence="1 2">CHAB 5714</strain>
    </source>
</reference>
<keyword evidence="2" id="KW-1185">Reference proteome</keyword>
<name>A0ABS8IJX3_9NOSO</name>
<dbReference type="RefSeq" id="WP_229489996.1">
    <property type="nucleotide sequence ID" value="NZ_JAIVFQ010000112.1"/>
</dbReference>
<gene>
    <name evidence="1" type="ORF">LC586_34665</name>
</gene>
<evidence type="ECO:0008006" key="3">
    <source>
        <dbReference type="Google" id="ProtNLM"/>
    </source>
</evidence>
<organism evidence="1 2">
    <name type="scientific">Nostoc favosum CHAB5714</name>
    <dbReference type="NCBI Taxonomy" id="2780399"/>
    <lineage>
        <taxon>Bacteria</taxon>
        <taxon>Bacillati</taxon>
        <taxon>Cyanobacteriota</taxon>
        <taxon>Cyanophyceae</taxon>
        <taxon>Nostocales</taxon>
        <taxon>Nostocaceae</taxon>
        <taxon>Nostoc</taxon>
        <taxon>Nostoc favosum</taxon>
    </lineage>
</organism>
<protein>
    <recommendedName>
        <fullName evidence="3">Transposase</fullName>
    </recommendedName>
</protein>
<sequence length="58" mass="6743">MPQLNRERCLYRQEYTGLKKESQATHGFDSRDSKITAKIIVENTVLIAVTILIVKFFQ</sequence>